<name>A0ABT1VRB1_9GAMM</name>
<evidence type="ECO:0000313" key="3">
    <source>
        <dbReference type="Proteomes" id="UP001300015"/>
    </source>
</evidence>
<keyword evidence="1" id="KW-0812">Transmembrane</keyword>
<feature type="transmembrane region" description="Helical" evidence="1">
    <location>
        <begin position="56"/>
        <end position="75"/>
    </location>
</feature>
<keyword evidence="3" id="KW-1185">Reference proteome</keyword>
<accession>A0ABT1VRB1</accession>
<proteinExistence type="predicted"/>
<dbReference type="Proteomes" id="UP001300015">
    <property type="component" value="Unassembled WGS sequence"/>
</dbReference>
<organism evidence="2 3">
    <name type="scientific">Pantoea trifolii</name>
    <dbReference type="NCBI Taxonomy" id="2968030"/>
    <lineage>
        <taxon>Bacteria</taxon>
        <taxon>Pseudomonadati</taxon>
        <taxon>Pseudomonadota</taxon>
        <taxon>Gammaproteobacteria</taxon>
        <taxon>Enterobacterales</taxon>
        <taxon>Erwiniaceae</taxon>
        <taxon>Pantoea</taxon>
    </lineage>
</organism>
<protein>
    <submittedName>
        <fullName evidence="2">Uncharacterized protein</fullName>
    </submittedName>
</protein>
<keyword evidence="1" id="KW-1133">Transmembrane helix</keyword>
<keyword evidence="1" id="KW-0472">Membrane</keyword>
<dbReference type="EMBL" id="JANIET010000002">
    <property type="protein sequence ID" value="MCQ8230070.1"/>
    <property type="molecule type" value="Genomic_DNA"/>
</dbReference>
<dbReference type="RefSeq" id="WP_256698790.1">
    <property type="nucleotide sequence ID" value="NZ_JANIES010000002.1"/>
</dbReference>
<comment type="caution">
    <text evidence="2">The sequence shown here is derived from an EMBL/GenBank/DDBJ whole genome shotgun (WGS) entry which is preliminary data.</text>
</comment>
<evidence type="ECO:0000313" key="2">
    <source>
        <dbReference type="EMBL" id="MCQ8230070.1"/>
    </source>
</evidence>
<reference evidence="2 3" key="1">
    <citation type="submission" date="2022-07" db="EMBL/GenBank/DDBJ databases">
        <title>Pantoea trifolii sp. nov. isolated from root nodules of Trifolium rubens.</title>
        <authorList>
            <person name="Kalita M."/>
            <person name="Wdowiak-Wrobel S."/>
            <person name="Marek-Kozaczuk M."/>
            <person name="Palusinska-Szysz M."/>
            <person name="Sokolowski W."/>
            <person name="Coutinho T."/>
            <person name="Hlahane L."/>
        </authorList>
    </citation>
    <scope>NUCLEOTIDE SEQUENCE [LARGE SCALE GENOMIC DNA]</scope>
    <source>
        <strain evidence="2 3">MMK2</strain>
    </source>
</reference>
<evidence type="ECO:0000256" key="1">
    <source>
        <dbReference type="SAM" id="Phobius"/>
    </source>
</evidence>
<gene>
    <name evidence="2" type="ORF">NQH49_21660</name>
</gene>
<sequence length="76" mass="8510">MQERVSRPEDHVSILFTDVAGNKSSYATKQDIESVGVEVGSVKVDVYKAIMTQTKWLITMQFLTLGLGLYLAKLLF</sequence>